<dbReference type="GO" id="GO:0005789">
    <property type="term" value="C:endoplasmic reticulum membrane"/>
    <property type="evidence" value="ECO:0007669"/>
    <property type="project" value="UniProtKB-SubCell"/>
</dbReference>
<dbReference type="InterPro" id="IPR002401">
    <property type="entry name" value="Cyt_P450_E_grp-I"/>
</dbReference>
<protein>
    <recommendedName>
        <fullName evidence="19">Cytochrome P450</fullName>
    </recommendedName>
</protein>
<evidence type="ECO:0000313" key="17">
    <source>
        <dbReference type="EMBL" id="KAL3275504.1"/>
    </source>
</evidence>
<dbReference type="Proteomes" id="UP001516400">
    <property type="component" value="Unassembled WGS sequence"/>
</dbReference>
<reference evidence="17 18" key="1">
    <citation type="journal article" date="2021" name="BMC Biol.">
        <title>Horizontally acquired antibacterial genes associated with adaptive radiation of ladybird beetles.</title>
        <authorList>
            <person name="Li H.S."/>
            <person name="Tang X.F."/>
            <person name="Huang Y.H."/>
            <person name="Xu Z.Y."/>
            <person name="Chen M.L."/>
            <person name="Du X.Y."/>
            <person name="Qiu B.Y."/>
            <person name="Chen P.T."/>
            <person name="Zhang W."/>
            <person name="Slipinski A."/>
            <person name="Escalona H.E."/>
            <person name="Waterhouse R.M."/>
            <person name="Zwick A."/>
            <person name="Pang H."/>
        </authorList>
    </citation>
    <scope>NUCLEOTIDE SEQUENCE [LARGE SCALE GENOMIC DNA]</scope>
    <source>
        <strain evidence="17">SYSU2018</strain>
    </source>
</reference>
<evidence type="ECO:0000256" key="7">
    <source>
        <dbReference type="ARBA" id="ARBA00022723"/>
    </source>
</evidence>
<dbReference type="PRINTS" id="PR00385">
    <property type="entry name" value="P450"/>
</dbReference>
<dbReference type="InterPro" id="IPR017972">
    <property type="entry name" value="Cyt_P450_CS"/>
</dbReference>
<keyword evidence="16" id="KW-0732">Signal</keyword>
<evidence type="ECO:0000313" key="18">
    <source>
        <dbReference type="Proteomes" id="UP001516400"/>
    </source>
</evidence>
<evidence type="ECO:0008006" key="19">
    <source>
        <dbReference type="Google" id="ProtNLM"/>
    </source>
</evidence>
<proteinExistence type="inferred from homology"/>
<gene>
    <name evidence="17" type="ORF">HHI36_020264</name>
</gene>
<feature type="chain" id="PRO_5044829948" description="Cytochrome P450" evidence="16">
    <location>
        <begin position="18"/>
        <end position="486"/>
    </location>
</feature>
<dbReference type="AlphaFoldDB" id="A0ABD2NAE0"/>
<keyword evidence="13" id="KW-0472">Membrane</keyword>
<evidence type="ECO:0000256" key="1">
    <source>
        <dbReference type="ARBA" id="ARBA00001971"/>
    </source>
</evidence>
<dbReference type="PRINTS" id="PR00463">
    <property type="entry name" value="EP450I"/>
</dbReference>
<dbReference type="InterPro" id="IPR001128">
    <property type="entry name" value="Cyt_P450"/>
</dbReference>
<dbReference type="PANTHER" id="PTHR24300:SF376">
    <property type="entry name" value="CYTOCHROME P450 15A1"/>
    <property type="match status" value="1"/>
</dbReference>
<feature type="signal peptide" evidence="16">
    <location>
        <begin position="1"/>
        <end position="17"/>
    </location>
</feature>
<dbReference type="EMBL" id="JABFTP020000083">
    <property type="protein sequence ID" value="KAL3275504.1"/>
    <property type="molecule type" value="Genomic_DNA"/>
</dbReference>
<evidence type="ECO:0000256" key="14">
    <source>
        <dbReference type="PIRSR" id="PIRSR602401-1"/>
    </source>
</evidence>
<feature type="binding site" description="axial binding residue" evidence="14">
    <location>
        <position position="431"/>
    </location>
    <ligand>
        <name>heme</name>
        <dbReference type="ChEBI" id="CHEBI:30413"/>
    </ligand>
    <ligandPart>
        <name>Fe</name>
        <dbReference type="ChEBI" id="CHEBI:18248"/>
    </ligandPart>
</feature>
<evidence type="ECO:0000256" key="6">
    <source>
        <dbReference type="ARBA" id="ARBA00022617"/>
    </source>
</evidence>
<comment type="cofactor">
    <cofactor evidence="1 14">
        <name>heme</name>
        <dbReference type="ChEBI" id="CHEBI:30413"/>
    </cofactor>
</comment>
<dbReference type="FunFam" id="1.10.630.10:FF:000238">
    <property type="entry name" value="Cytochrome P450 2A6"/>
    <property type="match status" value="1"/>
</dbReference>
<dbReference type="Pfam" id="PF00067">
    <property type="entry name" value="p450"/>
    <property type="match status" value="1"/>
</dbReference>
<evidence type="ECO:0000256" key="10">
    <source>
        <dbReference type="ARBA" id="ARBA00023002"/>
    </source>
</evidence>
<dbReference type="Gene3D" id="1.10.630.10">
    <property type="entry name" value="Cytochrome P450"/>
    <property type="match status" value="1"/>
</dbReference>
<name>A0ABD2NAE0_9CUCU</name>
<keyword evidence="18" id="KW-1185">Reference proteome</keyword>
<evidence type="ECO:0000256" key="3">
    <source>
        <dbReference type="ARBA" id="ARBA00004174"/>
    </source>
</evidence>
<dbReference type="SUPFAM" id="SSF48264">
    <property type="entry name" value="Cytochrome P450"/>
    <property type="match status" value="1"/>
</dbReference>
<comment type="similarity">
    <text evidence="5 15">Belongs to the cytochrome P450 family.</text>
</comment>
<keyword evidence="6 14" id="KW-0349">Heme</keyword>
<keyword evidence="9" id="KW-0492">Microsome</keyword>
<evidence type="ECO:0000256" key="12">
    <source>
        <dbReference type="ARBA" id="ARBA00023033"/>
    </source>
</evidence>
<sequence>MIILLALSVLLITYILSQIQKPHNYPPGPAFIPVIGHFYKIKSLSKALGGQHHAFSHLANIFNTNIVGLKFGNDLTVIVLSYPIIKRVLTEEVFEGRPDNFFMRLRSMGTRKGITGTDGELWNTQRNFVVKHLRNLGLGKQVMSTHIKNEVGNLLKILPNSGTQIRKLLAPSIINIFWDITSGSRIKGNDPRIEKLIELLNARSKAFDMSGGILNIFPWLRFVAPKRCGYDLIWRMNRELNALFMEIIEEHYKSYAADKNDDLIYIYIEQIRNDQPTFSNDQLAMVLLDLFIAGSQTTSTSLDFAFMMMILRPDIQQKVQSSLDNAFDRNEPIEYCERHRVPYVEAVLLEVLRFFLITPIIGPRRALHETELGGYRIPKNTTILISIASIHKDTSYWKDPEIFKPERFMSEDGKLVPHDNLIPFGLGRRRCLGEVLARNCLFTFFSEVIRNYTITLQPGAEEPSMIPQPGIVLSPKPYLSVFIKRY</sequence>
<evidence type="ECO:0000256" key="11">
    <source>
        <dbReference type="ARBA" id="ARBA00023004"/>
    </source>
</evidence>
<dbReference type="PROSITE" id="PS00086">
    <property type="entry name" value="CYTOCHROME_P450"/>
    <property type="match status" value="1"/>
</dbReference>
<evidence type="ECO:0000256" key="5">
    <source>
        <dbReference type="ARBA" id="ARBA00010617"/>
    </source>
</evidence>
<keyword evidence="10 15" id="KW-0560">Oxidoreductase</keyword>
<organism evidence="17 18">
    <name type="scientific">Cryptolaemus montrouzieri</name>
    <dbReference type="NCBI Taxonomy" id="559131"/>
    <lineage>
        <taxon>Eukaryota</taxon>
        <taxon>Metazoa</taxon>
        <taxon>Ecdysozoa</taxon>
        <taxon>Arthropoda</taxon>
        <taxon>Hexapoda</taxon>
        <taxon>Insecta</taxon>
        <taxon>Pterygota</taxon>
        <taxon>Neoptera</taxon>
        <taxon>Endopterygota</taxon>
        <taxon>Coleoptera</taxon>
        <taxon>Polyphaga</taxon>
        <taxon>Cucujiformia</taxon>
        <taxon>Coccinelloidea</taxon>
        <taxon>Coccinellidae</taxon>
        <taxon>Scymninae</taxon>
        <taxon>Scymnini</taxon>
        <taxon>Cryptolaemus</taxon>
    </lineage>
</organism>
<evidence type="ECO:0000256" key="2">
    <source>
        <dbReference type="ARBA" id="ARBA00003690"/>
    </source>
</evidence>
<dbReference type="InterPro" id="IPR036396">
    <property type="entry name" value="Cyt_P450_sf"/>
</dbReference>
<evidence type="ECO:0000256" key="8">
    <source>
        <dbReference type="ARBA" id="ARBA00022824"/>
    </source>
</evidence>
<keyword evidence="8" id="KW-0256">Endoplasmic reticulum</keyword>
<evidence type="ECO:0000256" key="16">
    <source>
        <dbReference type="SAM" id="SignalP"/>
    </source>
</evidence>
<evidence type="ECO:0000256" key="15">
    <source>
        <dbReference type="RuleBase" id="RU000461"/>
    </source>
</evidence>
<dbReference type="GO" id="GO:0004497">
    <property type="term" value="F:monooxygenase activity"/>
    <property type="evidence" value="ECO:0007669"/>
    <property type="project" value="UniProtKB-KW"/>
</dbReference>
<keyword evidence="11 14" id="KW-0408">Iron</keyword>
<dbReference type="CDD" id="cd20651">
    <property type="entry name" value="CYP15A1-like"/>
    <property type="match status" value="1"/>
</dbReference>
<evidence type="ECO:0000256" key="9">
    <source>
        <dbReference type="ARBA" id="ARBA00022848"/>
    </source>
</evidence>
<dbReference type="InterPro" id="IPR050182">
    <property type="entry name" value="Cytochrome_P450_fam2"/>
</dbReference>
<comment type="function">
    <text evidence="2">May be involved in the metabolism of insect hormones and in the breakdown of synthetic insecticides.</text>
</comment>
<evidence type="ECO:0000256" key="13">
    <source>
        <dbReference type="ARBA" id="ARBA00023136"/>
    </source>
</evidence>
<dbReference type="PANTHER" id="PTHR24300">
    <property type="entry name" value="CYTOCHROME P450 508A4-RELATED"/>
    <property type="match status" value="1"/>
</dbReference>
<keyword evidence="12 15" id="KW-0503">Monooxygenase</keyword>
<keyword evidence="7 14" id="KW-0479">Metal-binding</keyword>
<comment type="caution">
    <text evidence="17">The sequence shown here is derived from an EMBL/GenBank/DDBJ whole genome shotgun (WGS) entry which is preliminary data.</text>
</comment>
<comment type="subcellular location">
    <subcellularLocation>
        <location evidence="4">Endoplasmic reticulum membrane</location>
        <topology evidence="4">Peripheral membrane protein</topology>
    </subcellularLocation>
    <subcellularLocation>
        <location evidence="3">Microsome membrane</location>
        <topology evidence="3">Peripheral membrane protein</topology>
    </subcellularLocation>
</comment>
<accession>A0ABD2NAE0</accession>
<dbReference type="GO" id="GO:0046872">
    <property type="term" value="F:metal ion binding"/>
    <property type="evidence" value="ECO:0007669"/>
    <property type="project" value="UniProtKB-KW"/>
</dbReference>
<evidence type="ECO:0000256" key="4">
    <source>
        <dbReference type="ARBA" id="ARBA00004406"/>
    </source>
</evidence>